<keyword evidence="4 5" id="KW-0349">Heme</keyword>
<dbReference type="GO" id="GO:0046872">
    <property type="term" value="F:metal ion binding"/>
    <property type="evidence" value="ECO:0007669"/>
    <property type="project" value="UniProtKB-UniRule"/>
</dbReference>
<evidence type="ECO:0000313" key="7">
    <source>
        <dbReference type="Proteomes" id="UP000053317"/>
    </source>
</evidence>
<evidence type="ECO:0000256" key="1">
    <source>
        <dbReference type="ARBA" id="ARBA00007119"/>
    </source>
</evidence>
<accession>A0A0G2GMH8</accession>
<comment type="caution">
    <text evidence="6">The sequence shown here is derived from an EMBL/GenBank/DDBJ whole genome shotgun (WGS) entry which is preliminary data.</text>
</comment>
<dbReference type="GO" id="GO:0019441">
    <property type="term" value="P:L-tryptophan catabolic process to kynurenine"/>
    <property type="evidence" value="ECO:0007669"/>
    <property type="project" value="UniProtKB-UniRule"/>
</dbReference>
<dbReference type="EMBL" id="LCWF01000133">
    <property type="protein sequence ID" value="KKY18070.1"/>
    <property type="molecule type" value="Genomic_DNA"/>
</dbReference>
<gene>
    <name evidence="6" type="ORF">UCRPC4_g05274</name>
</gene>
<evidence type="ECO:0000256" key="4">
    <source>
        <dbReference type="PIRSR" id="PIRSR600898-1"/>
    </source>
</evidence>
<keyword evidence="5" id="KW-0560">Oxidoreductase</keyword>
<dbReference type="Pfam" id="PF01231">
    <property type="entry name" value="IDO"/>
    <property type="match status" value="1"/>
</dbReference>
<dbReference type="InterPro" id="IPR037217">
    <property type="entry name" value="Trp/Indoleamine_2_3_dOase-like"/>
</dbReference>
<proteinExistence type="inferred from homology"/>
<dbReference type="GO" id="GO:0033754">
    <property type="term" value="F:indoleamine 2,3-dioxygenase activity"/>
    <property type="evidence" value="ECO:0007669"/>
    <property type="project" value="UniProtKB-EC"/>
</dbReference>
<dbReference type="SUPFAM" id="SSF140959">
    <property type="entry name" value="Indolic compounds 2,3-dioxygenase-like"/>
    <property type="match status" value="1"/>
</dbReference>
<organism evidence="6 7">
    <name type="scientific">Phaeomoniella chlamydospora</name>
    <name type="common">Phaeoacremonium chlamydosporum</name>
    <dbReference type="NCBI Taxonomy" id="158046"/>
    <lineage>
        <taxon>Eukaryota</taxon>
        <taxon>Fungi</taxon>
        <taxon>Dikarya</taxon>
        <taxon>Ascomycota</taxon>
        <taxon>Pezizomycotina</taxon>
        <taxon>Eurotiomycetes</taxon>
        <taxon>Chaetothyriomycetidae</taxon>
        <taxon>Phaeomoniellales</taxon>
        <taxon>Phaeomoniellaceae</taxon>
        <taxon>Phaeomoniella</taxon>
    </lineage>
</organism>
<name>A0A0G2GMH8_PHACM</name>
<keyword evidence="2 4" id="KW-0479">Metal-binding</keyword>
<comment type="function">
    <text evidence="5">Produces N-formyl-kynurenine through the oxidation of tryptophan.</text>
</comment>
<dbReference type="Gene3D" id="1.20.58.480">
    <property type="match status" value="1"/>
</dbReference>
<comment type="similarity">
    <text evidence="1 5">Belongs to the indoleamine 2,3-dioxygenase family.</text>
</comment>
<dbReference type="AlphaFoldDB" id="A0A0G2GMH8"/>
<sequence length="534" mass="60078">MIAKQPLPLITEEFPHILDDPKSLSPSIDPFTVTTTTGFLPTHRPRVTLPDVFKPLTTLVEDMPIVRRDGTPGLLATYQLGDHIDNKGVLPDLTLMIDGLITDEGQRDLSAVTAAFRDYSFLASAYLLEPCWKHYNDNPDDGYGLGRDELPACIAGPMVKCADILDIPPFLAYAASYALYNYTISDENASSSPINPTYESLSLIRAFERGLDPKSSEAGFVLTHIDMVGHTPGLISGTVSLLDHLTTHFNNHGPAAATIAPDPTPLVNSLKQIDSSLTAIESSMSRMWKNSLPSHYLHFRTFIFGITSQTMFPHGVRYHLPSCLTTPTPENPTPLRNLDASEFASHVNFRGESGANDSIIPLLDSLLQIPFPSNPLTKILHAFRAYRPLPHRTFLSHIRTISAELCVPNVLAYTSFETRYLLMKILDHVRSFRYRHWTFAREYIIRRSKYSVATGGSPIVRWLPNQLEAVMAEMISIWEKSGDNVNEDGDEQGQSLNEKEIKMRLELKEMMDEVYEQREMLKREVKKWCMEREG</sequence>
<dbReference type="Proteomes" id="UP000053317">
    <property type="component" value="Unassembled WGS sequence"/>
</dbReference>
<evidence type="ECO:0000256" key="5">
    <source>
        <dbReference type="RuleBase" id="RU369119"/>
    </source>
</evidence>
<reference evidence="6 7" key="1">
    <citation type="submission" date="2015-05" db="EMBL/GenBank/DDBJ databases">
        <title>Distinctive expansion of gene families associated with plant cell wall degradation and secondary metabolism in the genomes of grapevine trunk pathogens.</title>
        <authorList>
            <person name="Lawrence D.P."/>
            <person name="Travadon R."/>
            <person name="Rolshausen P.E."/>
            <person name="Baumgartner K."/>
        </authorList>
    </citation>
    <scope>NUCLEOTIDE SEQUENCE [LARGE SCALE GENOMIC DNA]</scope>
    <source>
        <strain evidence="6">UCRPC4</strain>
    </source>
</reference>
<keyword evidence="3 4" id="KW-0408">Iron</keyword>
<dbReference type="PANTHER" id="PTHR28657">
    <property type="entry name" value="INDOLEAMINE 2,3-DIOXYGENASE"/>
    <property type="match status" value="1"/>
</dbReference>
<evidence type="ECO:0000256" key="2">
    <source>
        <dbReference type="ARBA" id="ARBA00022723"/>
    </source>
</evidence>
<dbReference type="InterPro" id="IPR000898">
    <property type="entry name" value="Indolamine_dOase"/>
</dbReference>
<dbReference type="EC" id="1.13.11.52" evidence="5"/>
<evidence type="ECO:0000256" key="3">
    <source>
        <dbReference type="ARBA" id="ARBA00023004"/>
    </source>
</evidence>
<feature type="binding site" description="proximal binding residue" evidence="4">
    <location>
        <position position="436"/>
    </location>
    <ligand>
        <name>heme b</name>
        <dbReference type="ChEBI" id="CHEBI:60344"/>
    </ligand>
    <ligandPart>
        <name>Fe</name>
        <dbReference type="ChEBI" id="CHEBI:18248"/>
    </ligandPart>
</feature>
<protein>
    <recommendedName>
        <fullName evidence="5">Indoleamine 2,3-dioxygenase</fullName>
        <ecNumber evidence="5">1.13.11.52</ecNumber>
    </recommendedName>
</protein>
<dbReference type="OrthoDB" id="10262710at2759"/>
<reference evidence="6 7" key="2">
    <citation type="submission" date="2015-05" db="EMBL/GenBank/DDBJ databases">
        <authorList>
            <person name="Morales-Cruz A."/>
            <person name="Amrine K.C."/>
            <person name="Cantu D."/>
        </authorList>
    </citation>
    <scope>NUCLEOTIDE SEQUENCE [LARGE SCALE GENOMIC DNA]</scope>
    <source>
        <strain evidence="6">UCRPC4</strain>
    </source>
</reference>
<dbReference type="PANTHER" id="PTHR28657:SF3">
    <property type="entry name" value="INDOLEAMINE 2,3-DIOXYGENASE"/>
    <property type="match status" value="1"/>
</dbReference>
<dbReference type="GO" id="GO:0020037">
    <property type="term" value="F:heme binding"/>
    <property type="evidence" value="ECO:0007669"/>
    <property type="project" value="UniProtKB-UniRule"/>
</dbReference>
<comment type="catalytic activity">
    <reaction evidence="5">
        <text>L-tryptophan + O2 = N-formyl-L-kynurenine</text>
        <dbReference type="Rhea" id="RHEA:24536"/>
        <dbReference type="ChEBI" id="CHEBI:15379"/>
        <dbReference type="ChEBI" id="CHEBI:57912"/>
        <dbReference type="ChEBI" id="CHEBI:58629"/>
    </reaction>
</comment>
<keyword evidence="7" id="KW-1185">Reference proteome</keyword>
<evidence type="ECO:0000313" key="6">
    <source>
        <dbReference type="EMBL" id="KKY18070.1"/>
    </source>
</evidence>
<keyword evidence="5 6" id="KW-0223">Dioxygenase</keyword>